<reference evidence="9" key="2">
    <citation type="journal article" date="2014" name="ISME J.">
        <title>Microbial stratification in low pH oxic and suboxic macroscopic growths along an acid mine drainage.</title>
        <authorList>
            <person name="Mendez-Garcia C."/>
            <person name="Mesa V."/>
            <person name="Sprenger R.R."/>
            <person name="Richter M."/>
            <person name="Diez M.S."/>
            <person name="Solano J."/>
            <person name="Bargiela R."/>
            <person name="Golyshina O.V."/>
            <person name="Manteca A."/>
            <person name="Ramos J.L."/>
            <person name="Gallego J.R."/>
            <person name="Llorente I."/>
            <person name="Martins Dos Santos V.A."/>
            <person name="Jensen O.N."/>
            <person name="Pelaez A.I."/>
            <person name="Sanchez J."/>
            <person name="Ferrer M."/>
        </authorList>
    </citation>
    <scope>NUCLEOTIDE SEQUENCE</scope>
</reference>
<dbReference type="Gene3D" id="1.20.1250.20">
    <property type="entry name" value="MFS general substrate transporter like domains"/>
    <property type="match status" value="1"/>
</dbReference>
<dbReference type="PANTHER" id="PTHR42718:SF46">
    <property type="entry name" value="BLR6921 PROTEIN"/>
    <property type="match status" value="1"/>
</dbReference>
<dbReference type="CDD" id="cd17321">
    <property type="entry name" value="MFS_MMR_MDR_like"/>
    <property type="match status" value="1"/>
</dbReference>
<evidence type="ECO:0000259" key="8">
    <source>
        <dbReference type="PROSITE" id="PS50850"/>
    </source>
</evidence>
<feature type="transmembrane region" description="Helical" evidence="7">
    <location>
        <begin position="7"/>
        <end position="29"/>
    </location>
</feature>
<dbReference type="Gene3D" id="1.20.1720.10">
    <property type="entry name" value="Multidrug resistance protein D"/>
    <property type="match status" value="1"/>
</dbReference>
<feature type="transmembrane region" description="Helical" evidence="7">
    <location>
        <begin position="99"/>
        <end position="120"/>
    </location>
</feature>
<feature type="transmembrane region" description="Helical" evidence="7">
    <location>
        <begin position="266"/>
        <end position="287"/>
    </location>
</feature>
<proteinExistence type="predicted"/>
<dbReference type="SUPFAM" id="SSF103473">
    <property type="entry name" value="MFS general substrate transporter"/>
    <property type="match status" value="1"/>
</dbReference>
<dbReference type="PANTHER" id="PTHR42718">
    <property type="entry name" value="MAJOR FACILITATOR SUPERFAMILY MULTIDRUG TRANSPORTER MFSC"/>
    <property type="match status" value="1"/>
</dbReference>
<evidence type="ECO:0000256" key="2">
    <source>
        <dbReference type="ARBA" id="ARBA00022448"/>
    </source>
</evidence>
<evidence type="ECO:0000256" key="7">
    <source>
        <dbReference type="SAM" id="Phobius"/>
    </source>
</evidence>
<sequence length="353" mass="37644">MKYKWLVLSNTTVATLMAAIDTNIVLISLPTIGRELPDTSATLLLWILIGYSLFTAVVLLNFGRLSDMYGRVRLYVLGFAVFTLGSLLCGFSQTGLELVGFRLVQAVGAGFLFSNSAAIITDAFPPNERGRALGINQVSIVAGAVVGLVLGGIITSTIGWRWIFFVNVPIGLVATIRARTDLKELAPPEVRPQLDWAGNLVFAGGLTALLLGITLGALGEAPADWALGGVLLGLGLLVIFPFLELRSAHPMLDLTLFRNRVFAGSTVAILLNALARGAFTFILVFYLQGPPRFLSPFTAGLFLIPTSASLAVLGPVSGWLSDRFGSRGFLVLGLLVSSSGFLWLTTITDHATF</sequence>
<dbReference type="PROSITE" id="PS50850">
    <property type="entry name" value="MFS"/>
    <property type="match status" value="1"/>
</dbReference>
<feature type="transmembrane region" description="Helical" evidence="7">
    <location>
        <begin position="293"/>
        <end position="316"/>
    </location>
</feature>
<feature type="transmembrane region" description="Helical" evidence="7">
    <location>
        <begin position="225"/>
        <end position="245"/>
    </location>
</feature>
<dbReference type="AlphaFoldDB" id="T0YIP4"/>
<dbReference type="InterPro" id="IPR020846">
    <property type="entry name" value="MFS_dom"/>
</dbReference>
<feature type="transmembrane region" description="Helical" evidence="7">
    <location>
        <begin position="160"/>
        <end position="178"/>
    </location>
</feature>
<name>T0YIP4_9ZZZZ</name>
<feature type="transmembrane region" description="Helical" evidence="7">
    <location>
        <begin position="328"/>
        <end position="347"/>
    </location>
</feature>
<evidence type="ECO:0000313" key="9">
    <source>
        <dbReference type="EMBL" id="EQD31832.1"/>
    </source>
</evidence>
<keyword evidence="2" id="KW-0813">Transport</keyword>
<gene>
    <name evidence="9" type="ORF">B1B_17963</name>
</gene>
<dbReference type="GO" id="GO:0022857">
    <property type="term" value="F:transmembrane transporter activity"/>
    <property type="evidence" value="ECO:0007669"/>
    <property type="project" value="InterPro"/>
</dbReference>
<accession>T0YIP4</accession>
<comment type="caution">
    <text evidence="9">The sequence shown here is derived from an EMBL/GenBank/DDBJ whole genome shotgun (WGS) entry which is preliminary data.</text>
</comment>
<keyword evidence="5 7" id="KW-1133">Transmembrane helix</keyword>
<organism evidence="9">
    <name type="scientific">mine drainage metagenome</name>
    <dbReference type="NCBI Taxonomy" id="410659"/>
    <lineage>
        <taxon>unclassified sequences</taxon>
        <taxon>metagenomes</taxon>
        <taxon>ecological metagenomes</taxon>
    </lineage>
</organism>
<keyword evidence="3" id="KW-1003">Cell membrane</keyword>
<evidence type="ECO:0000256" key="3">
    <source>
        <dbReference type="ARBA" id="ARBA00022475"/>
    </source>
</evidence>
<keyword evidence="4 7" id="KW-0812">Transmembrane</keyword>
<dbReference type="EMBL" id="AUZY01012012">
    <property type="protein sequence ID" value="EQD31832.1"/>
    <property type="molecule type" value="Genomic_DNA"/>
</dbReference>
<evidence type="ECO:0000256" key="1">
    <source>
        <dbReference type="ARBA" id="ARBA00004651"/>
    </source>
</evidence>
<dbReference type="InterPro" id="IPR011701">
    <property type="entry name" value="MFS"/>
</dbReference>
<feature type="transmembrane region" description="Helical" evidence="7">
    <location>
        <begin position="199"/>
        <end position="219"/>
    </location>
</feature>
<dbReference type="GO" id="GO:0005886">
    <property type="term" value="C:plasma membrane"/>
    <property type="evidence" value="ECO:0007669"/>
    <property type="project" value="UniProtKB-SubCell"/>
</dbReference>
<comment type="subcellular location">
    <subcellularLocation>
        <location evidence="1">Cell membrane</location>
        <topology evidence="1">Multi-pass membrane protein</topology>
    </subcellularLocation>
</comment>
<feature type="transmembrane region" description="Helical" evidence="7">
    <location>
        <begin position="132"/>
        <end position="154"/>
    </location>
</feature>
<evidence type="ECO:0000256" key="6">
    <source>
        <dbReference type="ARBA" id="ARBA00023136"/>
    </source>
</evidence>
<dbReference type="Pfam" id="PF07690">
    <property type="entry name" value="MFS_1"/>
    <property type="match status" value="1"/>
</dbReference>
<evidence type="ECO:0000256" key="4">
    <source>
        <dbReference type="ARBA" id="ARBA00022692"/>
    </source>
</evidence>
<dbReference type="InterPro" id="IPR036259">
    <property type="entry name" value="MFS_trans_sf"/>
</dbReference>
<feature type="transmembrane region" description="Helical" evidence="7">
    <location>
        <begin position="74"/>
        <end position="93"/>
    </location>
</feature>
<feature type="transmembrane region" description="Helical" evidence="7">
    <location>
        <begin position="41"/>
        <end position="62"/>
    </location>
</feature>
<evidence type="ECO:0000256" key="5">
    <source>
        <dbReference type="ARBA" id="ARBA00022989"/>
    </source>
</evidence>
<keyword evidence="6 7" id="KW-0472">Membrane</keyword>
<feature type="non-terminal residue" evidence="9">
    <location>
        <position position="353"/>
    </location>
</feature>
<protein>
    <submittedName>
        <fullName evidence="9">Multidrug resistance protein</fullName>
    </submittedName>
</protein>
<dbReference type="PRINTS" id="PR01036">
    <property type="entry name" value="TCRTETB"/>
</dbReference>
<feature type="domain" description="Major facilitator superfamily (MFS) profile" evidence="8">
    <location>
        <begin position="7"/>
        <end position="353"/>
    </location>
</feature>
<reference evidence="9" key="1">
    <citation type="submission" date="2013-08" db="EMBL/GenBank/DDBJ databases">
        <authorList>
            <person name="Mendez C."/>
            <person name="Richter M."/>
            <person name="Ferrer M."/>
            <person name="Sanchez J."/>
        </authorList>
    </citation>
    <scope>NUCLEOTIDE SEQUENCE</scope>
</reference>